<proteinExistence type="predicted"/>
<dbReference type="Proteomes" id="UP000600588">
    <property type="component" value="Unassembled WGS sequence"/>
</dbReference>
<keyword evidence="2" id="KW-1185">Reference proteome</keyword>
<organism evidence="1 2">
    <name type="scientific">Aestuariibaculum sediminum</name>
    <dbReference type="NCBI Taxonomy" id="2770637"/>
    <lineage>
        <taxon>Bacteria</taxon>
        <taxon>Pseudomonadati</taxon>
        <taxon>Bacteroidota</taxon>
        <taxon>Flavobacteriia</taxon>
        <taxon>Flavobacteriales</taxon>
        <taxon>Flavobacteriaceae</taxon>
    </lineage>
</organism>
<gene>
    <name evidence="1" type="ORF">ICJ83_09985</name>
</gene>
<name>A0A8J6Q0F6_9FLAO</name>
<comment type="caution">
    <text evidence="1">The sequence shown here is derived from an EMBL/GenBank/DDBJ whole genome shotgun (WGS) entry which is preliminary data.</text>
</comment>
<reference evidence="1 2" key="1">
    <citation type="submission" date="2020-09" db="EMBL/GenBank/DDBJ databases">
        <title>TT11 complete genome.</title>
        <authorList>
            <person name="Wu Z."/>
        </authorList>
    </citation>
    <scope>NUCLEOTIDE SEQUENCE [LARGE SCALE GENOMIC DNA]</scope>
    <source>
        <strain evidence="1 2">TT11</strain>
    </source>
</reference>
<dbReference type="AlphaFoldDB" id="A0A8J6Q0F6"/>
<evidence type="ECO:0000313" key="2">
    <source>
        <dbReference type="Proteomes" id="UP000600588"/>
    </source>
</evidence>
<sequence>MKTESKTNFKICSRLINSALDAFLYYVIIKKQCRKNYNLDTTGAHKFPVSNGVRAV</sequence>
<evidence type="ECO:0000313" key="1">
    <source>
        <dbReference type="EMBL" id="MBD0832462.1"/>
    </source>
</evidence>
<dbReference type="EMBL" id="JACVXB010000003">
    <property type="protein sequence ID" value="MBD0832462.1"/>
    <property type="molecule type" value="Genomic_DNA"/>
</dbReference>
<dbReference type="RefSeq" id="WP_188230234.1">
    <property type="nucleotide sequence ID" value="NZ_JACVXB010000003.1"/>
</dbReference>
<accession>A0A8J6Q0F6</accession>
<protein>
    <submittedName>
        <fullName evidence="1">Uncharacterized protein</fullName>
    </submittedName>
</protein>